<dbReference type="OrthoDB" id="3810421at2"/>
<keyword evidence="2" id="KW-1133">Transmembrane helix</keyword>
<feature type="transmembrane region" description="Helical" evidence="2">
    <location>
        <begin position="130"/>
        <end position="150"/>
    </location>
</feature>
<reference evidence="3" key="2">
    <citation type="submission" date="2020-09" db="EMBL/GenBank/DDBJ databases">
        <authorList>
            <person name="Sun Q."/>
            <person name="Ohkuma M."/>
        </authorList>
    </citation>
    <scope>NUCLEOTIDE SEQUENCE</scope>
    <source>
        <strain evidence="3">JCM 4834</strain>
    </source>
</reference>
<dbReference type="AlphaFoldDB" id="A0A918RIF8"/>
<dbReference type="SUPFAM" id="SSF103473">
    <property type="entry name" value="MFS general substrate transporter"/>
    <property type="match status" value="1"/>
</dbReference>
<feature type="region of interest" description="Disordered" evidence="1">
    <location>
        <begin position="70"/>
        <end position="99"/>
    </location>
</feature>
<dbReference type="EMBL" id="BMVX01000061">
    <property type="protein sequence ID" value="GHA00334.1"/>
    <property type="molecule type" value="Genomic_DNA"/>
</dbReference>
<sequence>MFAAAEAVAHVGDGGRGEADFGDDLAQGGAGVAAQEFSGAFATARGVDGAGASVASDAVAGGVGGGLDELDRDGSAEGGAGGGRHRGRGAGRHAGPADRSEPAAGLGWALLVFSATTAVTWNSVYLTTSMGFFVALFVVLGAPGIGVFAGRMSIVQMYTSDATRGRVPASFQSVFDGFQALGMALAGVLVAHIGLPLALDVQAALLGTAGLLALWHSNPPRPAPGPLAPHPPRPPPAGTVSGVGRGRARGRGRAGCRRGAGEVLEDRSKSPWCGAHRPYSRHDLTI</sequence>
<dbReference type="InterPro" id="IPR036259">
    <property type="entry name" value="MFS_trans_sf"/>
</dbReference>
<feature type="transmembrane region" description="Helical" evidence="2">
    <location>
        <begin position="171"/>
        <end position="191"/>
    </location>
</feature>
<dbReference type="GO" id="GO:0022857">
    <property type="term" value="F:transmembrane transporter activity"/>
    <property type="evidence" value="ECO:0007669"/>
    <property type="project" value="InterPro"/>
</dbReference>
<keyword evidence="2" id="KW-0472">Membrane</keyword>
<keyword evidence="2" id="KW-0812">Transmembrane</keyword>
<gene>
    <name evidence="3" type="ORF">GCM10010371_69430</name>
</gene>
<feature type="region of interest" description="Disordered" evidence="1">
    <location>
        <begin position="222"/>
        <end position="262"/>
    </location>
</feature>
<protein>
    <recommendedName>
        <fullName evidence="5">MFS transporter</fullName>
    </recommendedName>
</protein>
<feature type="transmembrane region" description="Helical" evidence="2">
    <location>
        <begin position="103"/>
        <end position="124"/>
    </location>
</feature>
<evidence type="ECO:0000256" key="2">
    <source>
        <dbReference type="SAM" id="Phobius"/>
    </source>
</evidence>
<comment type="caution">
    <text evidence="3">The sequence shown here is derived from an EMBL/GenBank/DDBJ whole genome shotgun (WGS) entry which is preliminary data.</text>
</comment>
<dbReference type="RefSeq" id="WP_150516085.1">
    <property type="nucleotide sequence ID" value="NZ_BMVX01000061.1"/>
</dbReference>
<dbReference type="Pfam" id="PF07690">
    <property type="entry name" value="MFS_1"/>
    <property type="match status" value="1"/>
</dbReference>
<reference evidence="3" key="1">
    <citation type="journal article" date="2014" name="Int. J. Syst. Evol. Microbiol.">
        <title>Complete genome sequence of Corynebacterium casei LMG S-19264T (=DSM 44701T), isolated from a smear-ripened cheese.</title>
        <authorList>
            <consortium name="US DOE Joint Genome Institute (JGI-PGF)"/>
            <person name="Walter F."/>
            <person name="Albersmeier A."/>
            <person name="Kalinowski J."/>
            <person name="Ruckert C."/>
        </authorList>
    </citation>
    <scope>NUCLEOTIDE SEQUENCE</scope>
    <source>
        <strain evidence="3">JCM 4834</strain>
    </source>
</reference>
<dbReference type="InterPro" id="IPR011701">
    <property type="entry name" value="MFS"/>
</dbReference>
<evidence type="ECO:0000256" key="1">
    <source>
        <dbReference type="SAM" id="MobiDB-lite"/>
    </source>
</evidence>
<evidence type="ECO:0000313" key="3">
    <source>
        <dbReference type="EMBL" id="GHA00334.1"/>
    </source>
</evidence>
<feature type="compositionally biased region" description="Pro residues" evidence="1">
    <location>
        <begin position="222"/>
        <end position="237"/>
    </location>
</feature>
<dbReference type="Proteomes" id="UP000634660">
    <property type="component" value="Unassembled WGS sequence"/>
</dbReference>
<feature type="compositionally biased region" description="Basic residues" evidence="1">
    <location>
        <begin position="246"/>
        <end position="256"/>
    </location>
</feature>
<dbReference type="Gene3D" id="1.20.1250.20">
    <property type="entry name" value="MFS general substrate transporter like domains"/>
    <property type="match status" value="1"/>
</dbReference>
<evidence type="ECO:0000313" key="4">
    <source>
        <dbReference type="Proteomes" id="UP000634660"/>
    </source>
</evidence>
<proteinExistence type="predicted"/>
<evidence type="ECO:0008006" key="5">
    <source>
        <dbReference type="Google" id="ProtNLM"/>
    </source>
</evidence>
<accession>A0A918RIF8</accession>
<name>A0A918RIF8_9ACTN</name>
<organism evidence="3 4">
    <name type="scientific">Streptomyces subrutilus</name>
    <dbReference type="NCBI Taxonomy" id="36818"/>
    <lineage>
        <taxon>Bacteria</taxon>
        <taxon>Bacillati</taxon>
        <taxon>Actinomycetota</taxon>
        <taxon>Actinomycetes</taxon>
        <taxon>Kitasatosporales</taxon>
        <taxon>Streptomycetaceae</taxon>
        <taxon>Streptomyces</taxon>
    </lineage>
</organism>